<protein>
    <recommendedName>
        <fullName evidence="4">Lipoprotein</fullName>
    </recommendedName>
</protein>
<keyword evidence="3" id="KW-1185">Reference proteome</keyword>
<feature type="chain" id="PRO_5002596730" description="Lipoprotein" evidence="1">
    <location>
        <begin position="22"/>
        <end position="180"/>
    </location>
</feature>
<dbReference type="EMBL" id="JZWI01000020">
    <property type="protein sequence ID" value="KLN54883.1"/>
    <property type="molecule type" value="Genomic_DNA"/>
</dbReference>
<evidence type="ECO:0000313" key="3">
    <source>
        <dbReference type="Proteomes" id="UP000035170"/>
    </source>
</evidence>
<gene>
    <name evidence="2" type="ORF">VPARA_38720</name>
</gene>
<dbReference type="AlphaFoldDB" id="A0A0H2LXB5"/>
<dbReference type="RefSeq" id="WP_021012784.1">
    <property type="nucleotide sequence ID" value="NZ_JZWI01000020.1"/>
</dbReference>
<sequence>MPSSDSRFRPLLAAAAALVLAACSPTFNWREVPVADDGLVVLLPCKPDRADRALPLGAESVQVDMAGCETGGATFAVAHASASGPAQAEAWLKAWRAATRSQLGEAQMTEAPAALKRATAVPAPVRLDAQPPRQGAAPVQVLWFAQSKKDGSVSLYQATVLGRPSAPEAANTFFEGLRLP</sequence>
<accession>A0A0H2LXB5</accession>
<organism evidence="2 3">
    <name type="scientific">Variovorax paradoxus</name>
    <dbReference type="NCBI Taxonomy" id="34073"/>
    <lineage>
        <taxon>Bacteria</taxon>
        <taxon>Pseudomonadati</taxon>
        <taxon>Pseudomonadota</taxon>
        <taxon>Betaproteobacteria</taxon>
        <taxon>Burkholderiales</taxon>
        <taxon>Comamonadaceae</taxon>
        <taxon>Variovorax</taxon>
    </lineage>
</organism>
<dbReference type="PROSITE" id="PS51257">
    <property type="entry name" value="PROKAR_LIPOPROTEIN"/>
    <property type="match status" value="1"/>
</dbReference>
<dbReference type="Proteomes" id="UP000035170">
    <property type="component" value="Unassembled WGS sequence"/>
</dbReference>
<keyword evidence="1" id="KW-0732">Signal</keyword>
<feature type="signal peptide" evidence="1">
    <location>
        <begin position="1"/>
        <end position="21"/>
    </location>
</feature>
<evidence type="ECO:0008006" key="4">
    <source>
        <dbReference type="Google" id="ProtNLM"/>
    </source>
</evidence>
<reference evidence="2 3" key="1">
    <citation type="submission" date="2015-03" db="EMBL/GenBank/DDBJ databases">
        <title>Genome sequence of Variovorax paradoxus TBEA6.</title>
        <authorList>
            <person name="Poehlein A."/>
            <person name="Schuldes J."/>
            <person name="Wuebbeler J.H."/>
            <person name="Hiessl S."/>
            <person name="Steinbuechel A."/>
            <person name="Daniel R."/>
        </authorList>
    </citation>
    <scope>NUCLEOTIDE SEQUENCE [LARGE SCALE GENOMIC DNA]</scope>
    <source>
        <strain evidence="2 3">TBEA6</strain>
    </source>
</reference>
<proteinExistence type="predicted"/>
<evidence type="ECO:0000256" key="1">
    <source>
        <dbReference type="SAM" id="SignalP"/>
    </source>
</evidence>
<dbReference type="PATRIC" id="fig|34073.19.peg.3963"/>
<comment type="caution">
    <text evidence="2">The sequence shown here is derived from an EMBL/GenBank/DDBJ whole genome shotgun (WGS) entry which is preliminary data.</text>
</comment>
<evidence type="ECO:0000313" key="2">
    <source>
        <dbReference type="EMBL" id="KLN54883.1"/>
    </source>
</evidence>
<name>A0A0H2LXB5_VARPD</name>